<protein>
    <submittedName>
        <fullName evidence="1">Uncharacterized protein</fullName>
    </submittedName>
</protein>
<evidence type="ECO:0000313" key="2">
    <source>
        <dbReference type="Proteomes" id="UP001148737"/>
    </source>
</evidence>
<accession>A0ACC1QEE7</accession>
<organism evidence="1 2">
    <name type="scientific">Lecanicillium saksenae</name>
    <dbReference type="NCBI Taxonomy" id="468837"/>
    <lineage>
        <taxon>Eukaryota</taxon>
        <taxon>Fungi</taxon>
        <taxon>Dikarya</taxon>
        <taxon>Ascomycota</taxon>
        <taxon>Pezizomycotina</taxon>
        <taxon>Sordariomycetes</taxon>
        <taxon>Hypocreomycetidae</taxon>
        <taxon>Hypocreales</taxon>
        <taxon>Cordycipitaceae</taxon>
        <taxon>Lecanicillium</taxon>
    </lineage>
</organism>
<evidence type="ECO:0000313" key="1">
    <source>
        <dbReference type="EMBL" id="KAJ3472966.1"/>
    </source>
</evidence>
<dbReference type="EMBL" id="JANAKD010002753">
    <property type="protein sequence ID" value="KAJ3472966.1"/>
    <property type="molecule type" value="Genomic_DNA"/>
</dbReference>
<name>A0ACC1QEE7_9HYPO</name>
<reference evidence="1" key="1">
    <citation type="submission" date="2022-07" db="EMBL/GenBank/DDBJ databases">
        <title>Genome Sequence of Lecanicillium saksenae.</title>
        <authorList>
            <person name="Buettner E."/>
        </authorList>
    </citation>
    <scope>NUCLEOTIDE SEQUENCE</scope>
    <source>
        <strain evidence="1">VT-O1</strain>
    </source>
</reference>
<gene>
    <name evidence="1" type="ORF">NLG97_g10603</name>
</gene>
<dbReference type="Proteomes" id="UP001148737">
    <property type="component" value="Unassembled WGS sequence"/>
</dbReference>
<comment type="caution">
    <text evidence="1">The sequence shown here is derived from an EMBL/GenBank/DDBJ whole genome shotgun (WGS) entry which is preliminary data.</text>
</comment>
<sequence length="114" mass="12029">MSRFEAAHQFYGQKNPSLRLHEEGRSHGVRKSPTLRRTSSLAPSPGAAQSRRARDGYCGDVSAGVMDLDAAIGKGAAAAAASVVVVIDQGQNEGLAEPKAGVQRGRRLFVARVD</sequence>
<keyword evidence="2" id="KW-1185">Reference proteome</keyword>
<proteinExistence type="predicted"/>